<feature type="non-terminal residue" evidence="1">
    <location>
        <position position="57"/>
    </location>
</feature>
<dbReference type="AlphaFoldDB" id="A0A0C9Z3M0"/>
<dbReference type="OrthoDB" id="10445485at2759"/>
<organism evidence="1 2">
    <name type="scientific">Pisolithus microcarpus 441</name>
    <dbReference type="NCBI Taxonomy" id="765257"/>
    <lineage>
        <taxon>Eukaryota</taxon>
        <taxon>Fungi</taxon>
        <taxon>Dikarya</taxon>
        <taxon>Basidiomycota</taxon>
        <taxon>Agaricomycotina</taxon>
        <taxon>Agaricomycetes</taxon>
        <taxon>Agaricomycetidae</taxon>
        <taxon>Boletales</taxon>
        <taxon>Sclerodermatineae</taxon>
        <taxon>Pisolithaceae</taxon>
        <taxon>Pisolithus</taxon>
    </lineage>
</organism>
<protein>
    <submittedName>
        <fullName evidence="1">Uncharacterized protein</fullName>
    </submittedName>
</protein>
<keyword evidence="2" id="KW-1185">Reference proteome</keyword>
<dbReference type="Proteomes" id="UP000054018">
    <property type="component" value="Unassembled WGS sequence"/>
</dbReference>
<feature type="non-terminal residue" evidence="1">
    <location>
        <position position="1"/>
    </location>
</feature>
<dbReference type="EMBL" id="KN833759">
    <property type="protein sequence ID" value="KIK20814.1"/>
    <property type="molecule type" value="Genomic_DNA"/>
</dbReference>
<evidence type="ECO:0000313" key="1">
    <source>
        <dbReference type="EMBL" id="KIK20814.1"/>
    </source>
</evidence>
<accession>A0A0C9Z3M0</accession>
<evidence type="ECO:0000313" key="2">
    <source>
        <dbReference type="Proteomes" id="UP000054018"/>
    </source>
</evidence>
<name>A0A0C9Z3M0_9AGAM</name>
<sequence length="57" mass="5992">MSPPSIEVDSGCKDGLVEIKVANLLRTRKPTARLFPVPCQGCTIPDACSDGVALPHS</sequence>
<proteinExistence type="predicted"/>
<reference evidence="1 2" key="1">
    <citation type="submission" date="2014-04" db="EMBL/GenBank/DDBJ databases">
        <authorList>
            <consortium name="DOE Joint Genome Institute"/>
            <person name="Kuo A."/>
            <person name="Kohler A."/>
            <person name="Costa M.D."/>
            <person name="Nagy L.G."/>
            <person name="Floudas D."/>
            <person name="Copeland A."/>
            <person name="Barry K.W."/>
            <person name="Cichocki N."/>
            <person name="Veneault-Fourrey C."/>
            <person name="LaButti K."/>
            <person name="Lindquist E.A."/>
            <person name="Lipzen A."/>
            <person name="Lundell T."/>
            <person name="Morin E."/>
            <person name="Murat C."/>
            <person name="Sun H."/>
            <person name="Tunlid A."/>
            <person name="Henrissat B."/>
            <person name="Grigoriev I.V."/>
            <person name="Hibbett D.S."/>
            <person name="Martin F."/>
            <person name="Nordberg H.P."/>
            <person name="Cantor M.N."/>
            <person name="Hua S.X."/>
        </authorList>
    </citation>
    <scope>NUCLEOTIDE SEQUENCE [LARGE SCALE GENOMIC DNA]</scope>
    <source>
        <strain evidence="1 2">441</strain>
    </source>
</reference>
<gene>
    <name evidence="1" type="ORF">PISMIDRAFT_682016</name>
</gene>
<dbReference type="HOGENOM" id="CLU_2979972_0_0_1"/>
<reference evidence="2" key="2">
    <citation type="submission" date="2015-01" db="EMBL/GenBank/DDBJ databases">
        <title>Evolutionary Origins and Diversification of the Mycorrhizal Mutualists.</title>
        <authorList>
            <consortium name="DOE Joint Genome Institute"/>
            <consortium name="Mycorrhizal Genomics Consortium"/>
            <person name="Kohler A."/>
            <person name="Kuo A."/>
            <person name="Nagy L.G."/>
            <person name="Floudas D."/>
            <person name="Copeland A."/>
            <person name="Barry K.W."/>
            <person name="Cichocki N."/>
            <person name="Veneault-Fourrey C."/>
            <person name="LaButti K."/>
            <person name="Lindquist E.A."/>
            <person name="Lipzen A."/>
            <person name="Lundell T."/>
            <person name="Morin E."/>
            <person name="Murat C."/>
            <person name="Riley R."/>
            <person name="Ohm R."/>
            <person name="Sun H."/>
            <person name="Tunlid A."/>
            <person name="Henrissat B."/>
            <person name="Grigoriev I.V."/>
            <person name="Hibbett D.S."/>
            <person name="Martin F."/>
        </authorList>
    </citation>
    <scope>NUCLEOTIDE SEQUENCE [LARGE SCALE GENOMIC DNA]</scope>
    <source>
        <strain evidence="2">441</strain>
    </source>
</reference>